<keyword evidence="3" id="KW-1185">Reference proteome</keyword>
<keyword evidence="1" id="KW-1133">Transmembrane helix</keyword>
<evidence type="ECO:0000256" key="1">
    <source>
        <dbReference type="SAM" id="Phobius"/>
    </source>
</evidence>
<dbReference type="EMBL" id="AP013066">
    <property type="protein sequence ID" value="BAN34313.1"/>
    <property type="molecule type" value="Genomic_DNA"/>
</dbReference>
<accession>S6AB48</accession>
<sequence>MLVTLAITALASFAGAVILAWFQPLPPAAHLHLALAAGVMPLILGAMSHFVPVLTRSGAPAAAIHAIPLLALAAGVLAVFSFIAPNQIYYFAALLALAAATMFAGWIASRGRSALGKPHPCLHWYLAAIACLILALAAVAAMALWPEQRLALKRLHLHLNTLGFIGLTAIATLQVLLPTAVGRPDPQTANRLRQDLKWALGGTLLISAGAAWLTPLAWVGTLLWALPVLRLGQAWLKLYRAEIRHIHGAAPSFATALAGFVAALLFGVLHTTGALLPSDSAHAFILAFLFPLVTGAISQLLPVWLKPGPQNVWHEQMRQRLQWGGGIRGLLFLGGGLLLAGGWRGGMILAVAALVLFLLQLIGAARIRLKRYD</sequence>
<evidence type="ECO:0000313" key="2">
    <source>
        <dbReference type="EMBL" id="BAN34313.1"/>
    </source>
</evidence>
<feature type="transmembrane region" description="Helical" evidence="1">
    <location>
        <begin position="121"/>
        <end position="145"/>
    </location>
</feature>
<feature type="transmembrane region" description="Helical" evidence="1">
    <location>
        <begin position="198"/>
        <end position="226"/>
    </location>
</feature>
<dbReference type="RefSeq" id="WP_009206741.1">
    <property type="nucleotide sequence ID" value="NC_022357.1"/>
</dbReference>
<dbReference type="AlphaFoldDB" id="S6AB48"/>
<dbReference type="Proteomes" id="UP000015559">
    <property type="component" value="Chromosome"/>
</dbReference>
<feature type="transmembrane region" description="Helical" evidence="1">
    <location>
        <begin position="347"/>
        <end position="367"/>
    </location>
</feature>
<keyword evidence="1" id="KW-0472">Membrane</keyword>
<dbReference type="KEGG" id="sdr:SCD_n00464"/>
<keyword evidence="1" id="KW-0812">Transmembrane</keyword>
<proteinExistence type="predicted"/>
<feature type="transmembrane region" description="Helical" evidence="1">
    <location>
        <begin position="89"/>
        <end position="109"/>
    </location>
</feature>
<protein>
    <submittedName>
        <fullName evidence="2">Uncharacterized protein</fullName>
    </submittedName>
</protein>
<feature type="transmembrane region" description="Helical" evidence="1">
    <location>
        <begin position="30"/>
        <end position="51"/>
    </location>
</feature>
<feature type="transmembrane region" description="Helical" evidence="1">
    <location>
        <begin position="63"/>
        <end position="83"/>
    </location>
</feature>
<dbReference type="OrthoDB" id="8482278at2"/>
<feature type="transmembrane region" description="Helical" evidence="1">
    <location>
        <begin position="157"/>
        <end position="177"/>
    </location>
</feature>
<gene>
    <name evidence="2" type="ORF">SCD_n00464</name>
</gene>
<name>S6AB48_SULDS</name>
<feature type="transmembrane region" description="Helical" evidence="1">
    <location>
        <begin position="246"/>
        <end position="269"/>
    </location>
</feature>
<dbReference type="HOGENOM" id="CLU_727485_0_0_4"/>
<feature type="transmembrane region" description="Helical" evidence="1">
    <location>
        <begin position="281"/>
        <end position="301"/>
    </location>
</feature>
<evidence type="ECO:0000313" key="3">
    <source>
        <dbReference type="Proteomes" id="UP000015559"/>
    </source>
</evidence>
<organism evidence="2 3">
    <name type="scientific">Sulfuricella denitrificans (strain DSM 22764 / NBRC 105220 / skB26)</name>
    <dbReference type="NCBI Taxonomy" id="1163617"/>
    <lineage>
        <taxon>Bacteria</taxon>
        <taxon>Pseudomonadati</taxon>
        <taxon>Pseudomonadota</taxon>
        <taxon>Betaproteobacteria</taxon>
        <taxon>Nitrosomonadales</taxon>
        <taxon>Sulfuricellaceae</taxon>
        <taxon>Sulfuricella</taxon>
    </lineage>
</organism>
<reference evidence="2 3" key="1">
    <citation type="journal article" date="2012" name="Appl. Environ. Microbiol.">
        <title>Draft genome sequence of a psychrotolerant sulfur-oxidizing bacterium, Sulfuricella denitrificans skB26, and proteomic insights into cold adaptation.</title>
        <authorList>
            <person name="Watanabe T."/>
            <person name="Kojima H."/>
            <person name="Fukui M."/>
        </authorList>
    </citation>
    <scope>NUCLEOTIDE SEQUENCE [LARGE SCALE GENOMIC DNA]</scope>
    <source>
        <strain evidence="3">skB26</strain>
    </source>
</reference>
<dbReference type="eggNOG" id="ENOG502ZCJS">
    <property type="taxonomic scope" value="Bacteria"/>
</dbReference>
<feature type="transmembrane region" description="Helical" evidence="1">
    <location>
        <begin position="321"/>
        <end position="340"/>
    </location>
</feature>